<feature type="transmembrane region" description="Helical" evidence="8">
    <location>
        <begin position="200"/>
        <end position="222"/>
    </location>
</feature>
<evidence type="ECO:0000256" key="3">
    <source>
        <dbReference type="ARBA" id="ARBA00022676"/>
    </source>
</evidence>
<keyword evidence="11" id="KW-1185">Reference proteome</keyword>
<dbReference type="InterPro" id="IPR038731">
    <property type="entry name" value="RgtA/B/C-like"/>
</dbReference>
<evidence type="ECO:0000256" key="4">
    <source>
        <dbReference type="ARBA" id="ARBA00022679"/>
    </source>
</evidence>
<feature type="transmembrane region" description="Helical" evidence="8">
    <location>
        <begin position="308"/>
        <end position="330"/>
    </location>
</feature>
<feature type="transmembrane region" description="Helical" evidence="8">
    <location>
        <begin position="161"/>
        <end position="188"/>
    </location>
</feature>
<organism evidence="10 11">
    <name type="scientific">Solidesulfovibrio carbinolicus</name>
    <dbReference type="NCBI Taxonomy" id="296842"/>
    <lineage>
        <taxon>Bacteria</taxon>
        <taxon>Pseudomonadati</taxon>
        <taxon>Thermodesulfobacteriota</taxon>
        <taxon>Desulfovibrionia</taxon>
        <taxon>Desulfovibrionales</taxon>
        <taxon>Desulfovibrionaceae</taxon>
        <taxon>Solidesulfovibrio</taxon>
    </lineage>
</organism>
<evidence type="ECO:0000256" key="7">
    <source>
        <dbReference type="ARBA" id="ARBA00023136"/>
    </source>
</evidence>
<dbReference type="AlphaFoldDB" id="A0A4P6HSW8"/>
<proteinExistence type="predicted"/>
<dbReference type="KEGG" id="dcb:C3Y92_19200"/>
<sequence>MQFPRPMPPLRLALLGVAAFVIFYGLGRPSLWLDEAASPLNARFPLDYIVTLSRTLEEHPPLFYILLKGFLRLGHNDFTVRLLPALCGLGCVGLLAALGTRLFSPAAGTAAAAIWLAMPQNLLLSRMARPYSLWLLFFLGALYFLAGWLRRGRKRDIVGMLAAAALMTACHYLSFPLLAAMGLCLLAVAPDNRPGWPGRLTATGLFGAGCAGIATAAYFGLIAQSHTPQLIADANETVTDAALALGAALGGVLYSFDVWPARLAVGAVALAAFAVLARRDRRNFLVLALLTAVPPLVLLAMGRSTGLYARHLSSLGIPLALALAGGAAAWPRLAPRLPAVTLAALALAVLLPLAVHHDKFYAVTSYQVPVIGNNYKLAAAGLAALDRPGTILSFGNDFYANTVSWYLDQHTPPLALANPRLTPEDREARLLFAAGAHWGYMAPNAAAFLARFGPDVVRHDIETSTVLELAVPREPVRRIDALPARYSLPMAYDRVFAAISALSGLRFHQNARGPALIPVRNDVDAAARLAFANHAPPQPQEIRINVLFDNLGQDNQLQALVRFDDEPPLIYPLSTGYDATRQRQIALKREAPYARMDVELILRCASRTPTLAGGNLQTLRLTGIEAFFCPADAAGPCLDAAQRHLTASVLGNYLEERFAVPGEIGQAALLAVRENIAAVDDHREAPWAALSPADPSRPGVLRLPLTAKRDRLLLFPRVGRDGMVRVYGFRPDGVRELLFALQNTGEKWTPVSARYELVVPPWLRDRETELEIELTGRWAQLWTLGDAALF</sequence>
<protein>
    <recommendedName>
        <fullName evidence="9">Glycosyltransferase RgtA/B/C/D-like domain-containing protein</fullName>
    </recommendedName>
</protein>
<evidence type="ECO:0000259" key="9">
    <source>
        <dbReference type="Pfam" id="PF13231"/>
    </source>
</evidence>
<feature type="transmembrane region" description="Helical" evidence="8">
    <location>
        <begin position="259"/>
        <end position="277"/>
    </location>
</feature>
<evidence type="ECO:0000256" key="5">
    <source>
        <dbReference type="ARBA" id="ARBA00022692"/>
    </source>
</evidence>
<dbReference type="PANTHER" id="PTHR33908">
    <property type="entry name" value="MANNOSYLTRANSFERASE YKCB-RELATED"/>
    <property type="match status" value="1"/>
</dbReference>
<dbReference type="GO" id="GO:0009103">
    <property type="term" value="P:lipopolysaccharide biosynthetic process"/>
    <property type="evidence" value="ECO:0007669"/>
    <property type="project" value="UniProtKB-ARBA"/>
</dbReference>
<name>A0A4P6HSW8_9BACT</name>
<keyword evidence="2" id="KW-1003">Cell membrane</keyword>
<gene>
    <name evidence="10" type="ORF">C3Y92_19200</name>
</gene>
<evidence type="ECO:0000256" key="6">
    <source>
        <dbReference type="ARBA" id="ARBA00022989"/>
    </source>
</evidence>
<keyword evidence="6 8" id="KW-1133">Transmembrane helix</keyword>
<dbReference type="Proteomes" id="UP000293296">
    <property type="component" value="Chromosome"/>
</dbReference>
<feature type="transmembrane region" description="Helical" evidence="8">
    <location>
        <begin position="131"/>
        <end position="149"/>
    </location>
</feature>
<feature type="transmembrane region" description="Helical" evidence="8">
    <location>
        <begin position="106"/>
        <end position="125"/>
    </location>
</feature>
<evidence type="ECO:0000256" key="1">
    <source>
        <dbReference type="ARBA" id="ARBA00004651"/>
    </source>
</evidence>
<dbReference type="PANTHER" id="PTHR33908:SF11">
    <property type="entry name" value="MEMBRANE PROTEIN"/>
    <property type="match status" value="1"/>
</dbReference>
<feature type="domain" description="Glycosyltransferase RgtA/B/C/D-like" evidence="9">
    <location>
        <begin position="59"/>
        <end position="188"/>
    </location>
</feature>
<comment type="subcellular location">
    <subcellularLocation>
        <location evidence="1">Cell membrane</location>
        <topology evidence="1">Multi-pass membrane protein</topology>
    </subcellularLocation>
</comment>
<keyword evidence="5 8" id="KW-0812">Transmembrane</keyword>
<keyword evidence="7 8" id="KW-0472">Membrane</keyword>
<feature type="transmembrane region" description="Helical" evidence="8">
    <location>
        <begin position="337"/>
        <end position="355"/>
    </location>
</feature>
<feature type="transmembrane region" description="Helical" evidence="8">
    <location>
        <begin position="284"/>
        <end position="302"/>
    </location>
</feature>
<evidence type="ECO:0000256" key="2">
    <source>
        <dbReference type="ARBA" id="ARBA00022475"/>
    </source>
</evidence>
<feature type="transmembrane region" description="Helical" evidence="8">
    <location>
        <begin position="78"/>
        <end position="99"/>
    </location>
</feature>
<reference evidence="10 11" key="1">
    <citation type="submission" date="2018-02" db="EMBL/GenBank/DDBJ databases">
        <title>Genome sequence of Desulfovibrio carbinolicus DSM 3852.</title>
        <authorList>
            <person name="Wilbanks E."/>
            <person name="Skennerton C.T."/>
            <person name="Orphan V.J."/>
        </authorList>
    </citation>
    <scope>NUCLEOTIDE SEQUENCE [LARGE SCALE GENOMIC DNA]</scope>
    <source>
        <strain evidence="10 11">DSM 3852</strain>
    </source>
</reference>
<keyword evidence="4" id="KW-0808">Transferase</keyword>
<accession>A0A4P6HSW8</accession>
<dbReference type="Pfam" id="PF13231">
    <property type="entry name" value="PMT_2"/>
    <property type="match status" value="1"/>
</dbReference>
<dbReference type="EMBL" id="CP026538">
    <property type="protein sequence ID" value="QAZ69250.1"/>
    <property type="molecule type" value="Genomic_DNA"/>
</dbReference>
<evidence type="ECO:0000256" key="8">
    <source>
        <dbReference type="SAM" id="Phobius"/>
    </source>
</evidence>
<dbReference type="RefSeq" id="WP_129355467.1">
    <property type="nucleotide sequence ID" value="NZ_CP026538.1"/>
</dbReference>
<keyword evidence="3" id="KW-0328">Glycosyltransferase</keyword>
<dbReference type="InterPro" id="IPR050297">
    <property type="entry name" value="LipidA_mod_glycosyltrf_83"/>
</dbReference>
<evidence type="ECO:0000313" key="10">
    <source>
        <dbReference type="EMBL" id="QAZ69250.1"/>
    </source>
</evidence>
<dbReference type="GO" id="GO:0016763">
    <property type="term" value="F:pentosyltransferase activity"/>
    <property type="evidence" value="ECO:0007669"/>
    <property type="project" value="TreeGrafter"/>
</dbReference>
<dbReference type="OrthoDB" id="5437149at2"/>
<evidence type="ECO:0000313" key="11">
    <source>
        <dbReference type="Proteomes" id="UP000293296"/>
    </source>
</evidence>
<dbReference type="GO" id="GO:0005886">
    <property type="term" value="C:plasma membrane"/>
    <property type="evidence" value="ECO:0007669"/>
    <property type="project" value="UniProtKB-SubCell"/>
</dbReference>